<organism evidence="1">
    <name type="scientific">Mesocestoides corti</name>
    <name type="common">Flatworm</name>
    <dbReference type="NCBI Taxonomy" id="53468"/>
    <lineage>
        <taxon>Eukaryota</taxon>
        <taxon>Metazoa</taxon>
        <taxon>Spiralia</taxon>
        <taxon>Lophotrochozoa</taxon>
        <taxon>Platyhelminthes</taxon>
        <taxon>Cestoda</taxon>
        <taxon>Eucestoda</taxon>
        <taxon>Cyclophyllidea</taxon>
        <taxon>Mesocestoididae</taxon>
        <taxon>Mesocestoides</taxon>
    </lineage>
</organism>
<dbReference type="InterPro" id="IPR038973">
    <property type="entry name" value="MutL/Mlh/Pms-like"/>
</dbReference>
<dbReference type="GO" id="GO:0140664">
    <property type="term" value="F:ATP-dependent DNA damage sensor activity"/>
    <property type="evidence" value="ECO:0007669"/>
    <property type="project" value="InterPro"/>
</dbReference>
<dbReference type="InterPro" id="IPR042121">
    <property type="entry name" value="MutL_C_regsub"/>
</dbReference>
<dbReference type="GO" id="GO:0032300">
    <property type="term" value="C:mismatch repair complex"/>
    <property type="evidence" value="ECO:0007669"/>
    <property type="project" value="InterPro"/>
</dbReference>
<proteinExistence type="predicted"/>
<dbReference type="WBParaSite" id="MCU_003864-RB">
    <property type="protein sequence ID" value="MCU_003864-RB"/>
    <property type="gene ID" value="MCU_003864"/>
</dbReference>
<dbReference type="GO" id="GO:0006298">
    <property type="term" value="P:mismatch repair"/>
    <property type="evidence" value="ECO:0007669"/>
    <property type="project" value="InterPro"/>
</dbReference>
<dbReference type="InterPro" id="IPR042120">
    <property type="entry name" value="MutL_C_dimsub"/>
</dbReference>
<dbReference type="Gene3D" id="3.30.1370.100">
    <property type="entry name" value="MutL, C-terminal domain, regulatory subdomain"/>
    <property type="match status" value="1"/>
</dbReference>
<sequence>MSTNNIYAIDQHAAHERVLLESYISLWKKENVFSLDRRCFGFIVRQNITIKLTSKLSNNLMQVLFLDLKNFGVVVESLNSSENVALNTFPVSIPLCCTLPQKFLSLISRFIAARVDYVNGRSLDPDSGVLFLDAAVVLLLQTKACRSAIRFGDPIKLEEQSKLLKQLLQCSQPFHCAHGRPSFAPLLKVIHSKNGLCLHQPMP</sequence>
<dbReference type="AlphaFoldDB" id="A0A5K3EZV1"/>
<dbReference type="GO" id="GO:0016887">
    <property type="term" value="F:ATP hydrolysis activity"/>
    <property type="evidence" value="ECO:0007669"/>
    <property type="project" value="InterPro"/>
</dbReference>
<dbReference type="PANTHER" id="PTHR10073:SF12">
    <property type="entry name" value="DNA MISMATCH REPAIR PROTEIN MLH1"/>
    <property type="match status" value="1"/>
</dbReference>
<dbReference type="SUPFAM" id="SSF118116">
    <property type="entry name" value="DNA mismatch repair protein MutL"/>
    <property type="match status" value="1"/>
</dbReference>
<evidence type="ECO:0000313" key="1">
    <source>
        <dbReference type="WBParaSite" id="MCU_003864-RB"/>
    </source>
</evidence>
<name>A0A5K3EZV1_MESCO</name>
<dbReference type="InterPro" id="IPR037198">
    <property type="entry name" value="MutL_C_sf"/>
</dbReference>
<reference evidence="1" key="1">
    <citation type="submission" date="2019-11" db="UniProtKB">
        <authorList>
            <consortium name="WormBaseParasite"/>
        </authorList>
    </citation>
    <scope>IDENTIFICATION</scope>
</reference>
<dbReference type="Gene3D" id="3.30.1540.20">
    <property type="entry name" value="MutL, C-terminal domain, dimerisation subdomain"/>
    <property type="match status" value="1"/>
</dbReference>
<dbReference type="PANTHER" id="PTHR10073">
    <property type="entry name" value="DNA MISMATCH REPAIR PROTEIN MLH, PMS, MUTL"/>
    <property type="match status" value="1"/>
</dbReference>
<protein>
    <submittedName>
        <fullName evidence="1">MutL_C domain-containing protein</fullName>
    </submittedName>
</protein>
<accession>A0A5K3EZV1</accession>